<sequence length="137" mass="15245">MTETISNMAQRAMYAVEGVTHAILGQRSMEDQNVDRNIFGLKNSEDLFSNNMDIPVDNPEANTTAAPIEKDDQSDPYPSQNGQQEQGEGQERQNPEGKQTEMGTADQPIDNRTVGSDQVQQSGHSVQETEKREQLSY</sequence>
<name>A0AC34QUH6_9BILA</name>
<proteinExistence type="predicted"/>
<evidence type="ECO:0000313" key="2">
    <source>
        <dbReference type="WBParaSite" id="JU765_v2.g19347.t1"/>
    </source>
</evidence>
<reference evidence="2" key="1">
    <citation type="submission" date="2022-11" db="UniProtKB">
        <authorList>
            <consortium name="WormBaseParasite"/>
        </authorList>
    </citation>
    <scope>IDENTIFICATION</scope>
</reference>
<accession>A0AC34QUH6</accession>
<evidence type="ECO:0000313" key="1">
    <source>
        <dbReference type="Proteomes" id="UP000887576"/>
    </source>
</evidence>
<protein>
    <submittedName>
        <fullName evidence="2">Uncharacterized protein</fullName>
    </submittedName>
</protein>
<dbReference type="Proteomes" id="UP000887576">
    <property type="component" value="Unplaced"/>
</dbReference>
<dbReference type="WBParaSite" id="JU765_v2.g19347.t1">
    <property type="protein sequence ID" value="JU765_v2.g19347.t1"/>
    <property type="gene ID" value="JU765_v2.g19347"/>
</dbReference>
<organism evidence="1 2">
    <name type="scientific">Panagrolaimus sp. JU765</name>
    <dbReference type="NCBI Taxonomy" id="591449"/>
    <lineage>
        <taxon>Eukaryota</taxon>
        <taxon>Metazoa</taxon>
        <taxon>Ecdysozoa</taxon>
        <taxon>Nematoda</taxon>
        <taxon>Chromadorea</taxon>
        <taxon>Rhabditida</taxon>
        <taxon>Tylenchina</taxon>
        <taxon>Panagrolaimomorpha</taxon>
        <taxon>Panagrolaimoidea</taxon>
        <taxon>Panagrolaimidae</taxon>
        <taxon>Panagrolaimus</taxon>
    </lineage>
</organism>